<comment type="function">
    <text evidence="3">Catalyzes the hydrolysis of D-tyrosyl-tRNA(Tyr).</text>
</comment>
<dbReference type="FunFam" id="3.20.20.140:FF:000005">
    <property type="entry name" value="TatD family hydrolase"/>
    <property type="match status" value="1"/>
</dbReference>
<dbReference type="GO" id="GO:0019478">
    <property type="term" value="P:D-amino acid catabolic process"/>
    <property type="evidence" value="ECO:0007669"/>
    <property type="project" value="UniProtKB-UniRule"/>
</dbReference>
<feature type="binding site" evidence="3">
    <location>
        <position position="94"/>
    </location>
    <ligand>
        <name>a divalent metal cation</name>
        <dbReference type="ChEBI" id="CHEBI:60240"/>
        <label>2</label>
    </ligand>
</feature>
<dbReference type="CDD" id="cd01310">
    <property type="entry name" value="TatD_DNAse"/>
    <property type="match status" value="1"/>
</dbReference>
<protein>
    <recommendedName>
        <fullName evidence="3">D-aminoacyl-tRNA deacylase</fullName>
        <ecNumber evidence="3">3.1.1.96</ecNumber>
    </recommendedName>
</protein>
<evidence type="ECO:0000256" key="3">
    <source>
        <dbReference type="HAMAP-Rule" id="MF_02048"/>
    </source>
</evidence>
<dbReference type="PROSITE" id="PS01137">
    <property type="entry name" value="TATD_1"/>
    <property type="match status" value="1"/>
</dbReference>
<dbReference type="KEGG" id="oxy:HCG48_20205"/>
<gene>
    <name evidence="3" type="primary">dtd3</name>
    <name evidence="5" type="ORF">HCG48_20205</name>
</gene>
<dbReference type="SUPFAM" id="SSF51556">
    <property type="entry name" value="Metallo-dependent hydrolases"/>
    <property type="match status" value="1"/>
</dbReference>
<dbReference type="InterPro" id="IPR032466">
    <property type="entry name" value="Metal_Hydrolase"/>
</dbReference>
<name>A0A6H1U2M8_9CYAN</name>
<dbReference type="InterPro" id="IPR001130">
    <property type="entry name" value="TatD-like"/>
</dbReference>
<reference evidence="5 6" key="1">
    <citation type="submission" date="2020-04" db="EMBL/GenBank/DDBJ databases">
        <authorList>
            <person name="Basu S."/>
            <person name="Maruthanayagam V."/>
            <person name="Chakraborty S."/>
            <person name="Pramanik A."/>
            <person name="Mukherjee J."/>
            <person name="Brink B."/>
        </authorList>
    </citation>
    <scope>NUCLEOTIDE SEQUENCE [LARGE SCALE GENOMIC DNA]</scope>
    <source>
        <strain evidence="5 6">AP17</strain>
    </source>
</reference>
<sequence length="272" mass="30687">MQLVDTHVHINFERFQSDLEAVRQRWQEAGVVRLVHSCVTPEEFDSIQALANQFEELSFAVGLHPLEAHQWRSDTARQIETLARRDPRVVAIGEMGLDFYKAANQQQQKEVFEAQLKIARGLDKPVIIHCREAAAELAELLRQFTEKQGPIAGVMHCWSGTPEETQWFLDLGFYISFSGIVTFKKADDIQESARRVPGDRLLVETDCPFLAPVPRRGKRNEPAFVRYVAEAIAQLRGVDLDELARQTTQNAVRLFRLSLPDGEGTPAPAASP</sequence>
<accession>A0A6H1U2M8</accession>
<comment type="catalytic activity">
    <reaction evidence="3">
        <text>D-tyrosyl-tRNA(Tyr) + H2O = D-tyrosine + tRNA(Tyr)</text>
        <dbReference type="Rhea" id="RHEA:25347"/>
        <dbReference type="Rhea" id="RHEA-COMP:9707"/>
        <dbReference type="Rhea" id="RHEA-COMP:9872"/>
        <dbReference type="ChEBI" id="CHEBI:15377"/>
        <dbReference type="ChEBI" id="CHEBI:58570"/>
        <dbReference type="ChEBI" id="CHEBI:78442"/>
        <dbReference type="ChEBI" id="CHEBI:78723"/>
    </reaction>
</comment>
<organism evidence="5 6">
    <name type="scientific">Oxynema aestuarii AP17</name>
    <dbReference type="NCBI Taxonomy" id="2064643"/>
    <lineage>
        <taxon>Bacteria</taxon>
        <taxon>Bacillati</taxon>
        <taxon>Cyanobacteriota</taxon>
        <taxon>Cyanophyceae</taxon>
        <taxon>Oscillatoriophycideae</taxon>
        <taxon>Oscillatoriales</taxon>
        <taxon>Oscillatoriaceae</taxon>
        <taxon>Oxynema</taxon>
        <taxon>Oxynema aestuarii</taxon>
    </lineage>
</organism>
<keyword evidence="6" id="KW-1185">Reference proteome</keyword>
<comment type="catalytic activity">
    <reaction evidence="3">
        <text>a D-aminoacyl-tRNA + H2O = a tRNA + a D-alpha-amino acid + H(+)</text>
        <dbReference type="Rhea" id="RHEA:13953"/>
        <dbReference type="Rhea" id="RHEA-COMP:10123"/>
        <dbReference type="Rhea" id="RHEA-COMP:10124"/>
        <dbReference type="ChEBI" id="CHEBI:15377"/>
        <dbReference type="ChEBI" id="CHEBI:15378"/>
        <dbReference type="ChEBI" id="CHEBI:59871"/>
        <dbReference type="ChEBI" id="CHEBI:78442"/>
        <dbReference type="ChEBI" id="CHEBI:79333"/>
        <dbReference type="EC" id="3.1.1.96"/>
    </reaction>
</comment>
<keyword evidence="2 3" id="KW-0378">Hydrolase</keyword>
<dbReference type="PANTHER" id="PTHR46124">
    <property type="entry name" value="D-AMINOACYL-TRNA DEACYLASE"/>
    <property type="match status" value="1"/>
</dbReference>
<dbReference type="GO" id="GO:0051499">
    <property type="term" value="F:D-aminoacyl-tRNA deacylase activity"/>
    <property type="evidence" value="ECO:0007669"/>
    <property type="project" value="UniProtKB-UniRule"/>
</dbReference>
<dbReference type="EC" id="3.1.1.96" evidence="3"/>
<comment type="similarity">
    <text evidence="3">Belongs to the metallo-dependent hydrolases superfamily. TatD-type hydrolase family. DTD3 subfamily.</text>
</comment>
<dbReference type="NCBIfam" id="TIGR00010">
    <property type="entry name" value="YchF/TatD family DNA exonuclease"/>
    <property type="match status" value="1"/>
</dbReference>
<feature type="binding site" evidence="3 4">
    <location>
        <position position="206"/>
    </location>
    <ligand>
        <name>a divalent metal cation</name>
        <dbReference type="ChEBI" id="CHEBI:60240"/>
        <label>1</label>
    </ligand>
</feature>
<proteinExistence type="inferred from homology"/>
<evidence type="ECO:0000256" key="4">
    <source>
        <dbReference type="PIRSR" id="PIRSR005902-1"/>
    </source>
</evidence>
<dbReference type="AlphaFoldDB" id="A0A6H1U2M8"/>
<dbReference type="InterPro" id="IPR033665">
    <property type="entry name" value="Deacylase_DTD3"/>
</dbReference>
<dbReference type="PROSITE" id="PS01091">
    <property type="entry name" value="TATD_3"/>
    <property type="match status" value="1"/>
</dbReference>
<dbReference type="Gene3D" id="3.20.20.140">
    <property type="entry name" value="Metal-dependent hydrolases"/>
    <property type="match status" value="1"/>
</dbReference>
<feature type="binding site" evidence="3 4">
    <location>
        <position position="7"/>
    </location>
    <ligand>
        <name>a divalent metal cation</name>
        <dbReference type="ChEBI" id="CHEBI:60240"/>
        <label>1</label>
    </ligand>
</feature>
<dbReference type="Pfam" id="PF01026">
    <property type="entry name" value="TatD_DNase"/>
    <property type="match status" value="1"/>
</dbReference>
<dbReference type="GO" id="GO:0004536">
    <property type="term" value="F:DNA nuclease activity"/>
    <property type="evidence" value="ECO:0007669"/>
    <property type="project" value="InterPro"/>
</dbReference>
<dbReference type="InterPro" id="IPR018228">
    <property type="entry name" value="DNase_TatD-rel_CS"/>
</dbReference>
<evidence type="ECO:0000313" key="5">
    <source>
        <dbReference type="EMBL" id="QIZ72627.1"/>
    </source>
</evidence>
<feature type="binding site" evidence="3 4">
    <location>
        <position position="9"/>
    </location>
    <ligand>
        <name>a divalent metal cation</name>
        <dbReference type="ChEBI" id="CHEBI:60240"/>
        <label>1</label>
    </ligand>
</feature>
<dbReference type="PIRSF" id="PIRSF005902">
    <property type="entry name" value="DNase_TatD"/>
    <property type="match status" value="1"/>
</dbReference>
<dbReference type="Proteomes" id="UP000500857">
    <property type="component" value="Chromosome"/>
</dbReference>
<dbReference type="HAMAP" id="MF_02048">
    <property type="entry name" value="Deacylase_DTD3"/>
    <property type="match status" value="1"/>
</dbReference>
<evidence type="ECO:0000256" key="2">
    <source>
        <dbReference type="ARBA" id="ARBA00022801"/>
    </source>
</evidence>
<feature type="binding site" evidence="3 4">
    <location>
        <position position="129"/>
    </location>
    <ligand>
        <name>a divalent metal cation</name>
        <dbReference type="ChEBI" id="CHEBI:60240"/>
        <label>2</label>
    </ligand>
</feature>
<dbReference type="GO" id="GO:0005829">
    <property type="term" value="C:cytosol"/>
    <property type="evidence" value="ECO:0007669"/>
    <property type="project" value="TreeGrafter"/>
</dbReference>
<feature type="binding site" evidence="3 4">
    <location>
        <position position="94"/>
    </location>
    <ligand>
        <name>a divalent metal cation</name>
        <dbReference type="ChEBI" id="CHEBI:60240"/>
        <label>1</label>
    </ligand>
</feature>
<dbReference type="PANTHER" id="PTHR46124:SF2">
    <property type="entry name" value="D-AMINOACYL-TRNA DEACYLASE"/>
    <property type="match status" value="1"/>
</dbReference>
<keyword evidence="1 3" id="KW-0479">Metal-binding</keyword>
<dbReference type="RefSeq" id="WP_168570775.1">
    <property type="nucleotide sequence ID" value="NZ_CP051167.1"/>
</dbReference>
<dbReference type="InterPro" id="IPR015991">
    <property type="entry name" value="TatD/YcfH-like"/>
</dbReference>
<feature type="binding site" evidence="3 4">
    <location>
        <position position="156"/>
    </location>
    <ligand>
        <name>a divalent metal cation</name>
        <dbReference type="ChEBI" id="CHEBI:60240"/>
        <label>2</label>
    </ligand>
</feature>
<dbReference type="EMBL" id="CP051167">
    <property type="protein sequence ID" value="QIZ72627.1"/>
    <property type="molecule type" value="Genomic_DNA"/>
</dbReference>
<comment type="cofactor">
    <cofactor evidence="3">
        <name>a divalent metal cation</name>
        <dbReference type="ChEBI" id="CHEBI:60240"/>
    </cofactor>
    <text evidence="3">Binds 2 divalent metal cations per subunit.</text>
</comment>
<evidence type="ECO:0000256" key="1">
    <source>
        <dbReference type="ARBA" id="ARBA00022723"/>
    </source>
</evidence>
<evidence type="ECO:0000313" key="6">
    <source>
        <dbReference type="Proteomes" id="UP000500857"/>
    </source>
</evidence>
<dbReference type="GO" id="GO:0046872">
    <property type="term" value="F:metal ion binding"/>
    <property type="evidence" value="ECO:0007669"/>
    <property type="project" value="UniProtKB-KW"/>
</dbReference>